<name>A0A6N6JKG0_9RHOB</name>
<reference evidence="2 3" key="1">
    <citation type="submission" date="2019-12" db="EMBL/GenBank/DDBJ databases">
        <title>Litoreibacter badius sp. nov., a novel bacteriochlorophyll a-containing bacterium in the genus Litoreibacter.</title>
        <authorList>
            <person name="Kanamuro M."/>
            <person name="Takabe Y."/>
            <person name="Mori K."/>
            <person name="Takaichi S."/>
            <person name="Hanada S."/>
        </authorList>
    </citation>
    <scope>NUCLEOTIDE SEQUENCE [LARGE SCALE GENOMIC DNA]</scope>
    <source>
        <strain evidence="2 3">K6</strain>
    </source>
</reference>
<dbReference type="Proteomes" id="UP000436822">
    <property type="component" value="Unassembled WGS sequence"/>
</dbReference>
<dbReference type="AlphaFoldDB" id="A0A6N6JKG0"/>
<evidence type="ECO:0008006" key="4">
    <source>
        <dbReference type="Google" id="ProtNLM"/>
    </source>
</evidence>
<keyword evidence="3" id="KW-1185">Reference proteome</keyword>
<sequence length="43" mass="4629">MSKSLKALIALGFVAIVSACGGAEEEEVVIVEPIEEEETFDKF</sequence>
<dbReference type="RefSeq" id="WP_279285266.1">
    <property type="nucleotide sequence ID" value="NZ_BLJE01000002.1"/>
</dbReference>
<feature type="signal peptide" evidence="1">
    <location>
        <begin position="1"/>
        <end position="19"/>
    </location>
</feature>
<comment type="caution">
    <text evidence="2">The sequence shown here is derived from an EMBL/GenBank/DDBJ whole genome shotgun (WGS) entry which is preliminary data.</text>
</comment>
<feature type="chain" id="PRO_5026896040" description="Lipoprotein" evidence="1">
    <location>
        <begin position="20"/>
        <end position="43"/>
    </location>
</feature>
<dbReference type="EMBL" id="BLJE01000002">
    <property type="protein sequence ID" value="GFE65682.1"/>
    <property type="molecule type" value="Genomic_DNA"/>
</dbReference>
<evidence type="ECO:0000313" key="3">
    <source>
        <dbReference type="Proteomes" id="UP000436822"/>
    </source>
</evidence>
<gene>
    <name evidence="2" type="ORF">KIN_27560</name>
</gene>
<organism evidence="2 3">
    <name type="scientific">Litoreibacter roseus</name>
    <dbReference type="NCBI Taxonomy" id="2601869"/>
    <lineage>
        <taxon>Bacteria</taxon>
        <taxon>Pseudomonadati</taxon>
        <taxon>Pseudomonadota</taxon>
        <taxon>Alphaproteobacteria</taxon>
        <taxon>Rhodobacterales</taxon>
        <taxon>Roseobacteraceae</taxon>
        <taxon>Litoreibacter</taxon>
    </lineage>
</organism>
<keyword evidence="1" id="KW-0732">Signal</keyword>
<protein>
    <recommendedName>
        <fullName evidence="4">Lipoprotein</fullName>
    </recommendedName>
</protein>
<evidence type="ECO:0000313" key="2">
    <source>
        <dbReference type="EMBL" id="GFE65682.1"/>
    </source>
</evidence>
<evidence type="ECO:0000256" key="1">
    <source>
        <dbReference type="SAM" id="SignalP"/>
    </source>
</evidence>
<accession>A0A6N6JKG0</accession>
<dbReference type="PROSITE" id="PS51257">
    <property type="entry name" value="PROKAR_LIPOPROTEIN"/>
    <property type="match status" value="1"/>
</dbReference>
<proteinExistence type="predicted"/>